<keyword evidence="2" id="KW-1185">Reference proteome</keyword>
<dbReference type="EMBL" id="OU466859">
    <property type="protein sequence ID" value="CAH2053809.1"/>
    <property type="molecule type" value="Genomic_DNA"/>
</dbReference>
<gene>
    <name evidence="1" type="ORF">TAV2_LOCUS11701</name>
</gene>
<evidence type="ECO:0008006" key="3">
    <source>
        <dbReference type="Google" id="ProtNLM"/>
    </source>
</evidence>
<name>A0AAU9RZ15_THLAR</name>
<proteinExistence type="predicted"/>
<organism evidence="1 2">
    <name type="scientific">Thlaspi arvense</name>
    <name type="common">Field penny-cress</name>
    <dbReference type="NCBI Taxonomy" id="13288"/>
    <lineage>
        <taxon>Eukaryota</taxon>
        <taxon>Viridiplantae</taxon>
        <taxon>Streptophyta</taxon>
        <taxon>Embryophyta</taxon>
        <taxon>Tracheophyta</taxon>
        <taxon>Spermatophyta</taxon>
        <taxon>Magnoliopsida</taxon>
        <taxon>eudicotyledons</taxon>
        <taxon>Gunneridae</taxon>
        <taxon>Pentapetalae</taxon>
        <taxon>rosids</taxon>
        <taxon>malvids</taxon>
        <taxon>Brassicales</taxon>
        <taxon>Brassicaceae</taxon>
        <taxon>Thlaspideae</taxon>
        <taxon>Thlaspi</taxon>
    </lineage>
</organism>
<dbReference type="Proteomes" id="UP000836841">
    <property type="component" value="Chromosome 3"/>
</dbReference>
<protein>
    <recommendedName>
        <fullName evidence="3">Antitoxin</fullName>
    </recommendedName>
</protein>
<dbReference type="AlphaFoldDB" id="A0AAU9RZ15"/>
<reference evidence="1 2" key="1">
    <citation type="submission" date="2022-03" db="EMBL/GenBank/DDBJ databases">
        <authorList>
            <person name="Nunn A."/>
            <person name="Chopra R."/>
            <person name="Nunn A."/>
            <person name="Contreras Garrido A."/>
        </authorList>
    </citation>
    <scope>NUCLEOTIDE SEQUENCE [LARGE SCALE GENOMIC DNA]</scope>
</reference>
<sequence>MFLQIFQEAERRTNINSIAKLTMACEKTKSPLCERRSPLVVIDVCSYIDLKETISQRMHRRKRW</sequence>
<accession>A0AAU9RZ15</accession>
<evidence type="ECO:0000313" key="1">
    <source>
        <dbReference type="EMBL" id="CAH2053809.1"/>
    </source>
</evidence>
<evidence type="ECO:0000313" key="2">
    <source>
        <dbReference type="Proteomes" id="UP000836841"/>
    </source>
</evidence>